<dbReference type="AlphaFoldDB" id="A0A7S0KU83"/>
<proteinExistence type="predicted"/>
<accession>A0A7S0KU83</accession>
<dbReference type="InterPro" id="IPR012337">
    <property type="entry name" value="RNaseH-like_sf"/>
</dbReference>
<dbReference type="EMBL" id="HBEV01010315">
    <property type="protein sequence ID" value="CAD8590515.1"/>
    <property type="molecule type" value="Transcribed_RNA"/>
</dbReference>
<organism evidence="1">
    <name type="scientific">Micromonas pusilla</name>
    <name type="common">Picoplanktonic green alga</name>
    <name type="synonym">Chromulina pusilla</name>
    <dbReference type="NCBI Taxonomy" id="38833"/>
    <lineage>
        <taxon>Eukaryota</taxon>
        <taxon>Viridiplantae</taxon>
        <taxon>Chlorophyta</taxon>
        <taxon>Mamiellophyceae</taxon>
        <taxon>Mamiellales</taxon>
        <taxon>Mamiellaceae</taxon>
        <taxon>Micromonas</taxon>
    </lineage>
</organism>
<name>A0A7S0KU83_MICPS</name>
<dbReference type="InterPro" id="IPR036397">
    <property type="entry name" value="RNaseH_sf"/>
</dbReference>
<protein>
    <recommendedName>
        <fullName evidence="2">3'-5' exonuclease domain-containing protein</fullName>
    </recommendedName>
</protein>
<dbReference type="Gene3D" id="3.30.420.10">
    <property type="entry name" value="Ribonuclease H-like superfamily/Ribonuclease H"/>
    <property type="match status" value="1"/>
</dbReference>
<dbReference type="SUPFAM" id="SSF53098">
    <property type="entry name" value="Ribonuclease H-like"/>
    <property type="match status" value="1"/>
</dbReference>
<gene>
    <name evidence="1" type="ORF">MSP1404_LOCUS7919</name>
</gene>
<sequence length="302" mass="33146">MAPSFNSPKQELEQGICGQHGWSSRYFQDPSSRWCVEVRWGVGPRNGHVFVSDDVSDGASKAGVKKGHAAAAAVAIAGLRDIVHEANSKPTQTIEKAFGAQFDLTCFVMSGPEGWAKLWEMNPTEVFVDVEGNQVTPPVLVQVCVSGKQHDRSLCLLEVPNIHGLSDDMRRLLGDQSITKVFCDGTSGADRRSLGIDDSDNYVDLEDITSSLVGATGVNRGLARIMNLAWPNPAVRATKDTRDKESVLFFAAIEQGKKPRLKGLDEIPDRIRRYAAMDAWCTMMAYRGLRQQAQHEGLPMTE</sequence>
<evidence type="ECO:0008006" key="2">
    <source>
        <dbReference type="Google" id="ProtNLM"/>
    </source>
</evidence>
<evidence type="ECO:0000313" key="1">
    <source>
        <dbReference type="EMBL" id="CAD8590515.1"/>
    </source>
</evidence>
<dbReference type="GO" id="GO:0003676">
    <property type="term" value="F:nucleic acid binding"/>
    <property type="evidence" value="ECO:0007669"/>
    <property type="project" value="InterPro"/>
</dbReference>
<reference evidence="1" key="1">
    <citation type="submission" date="2021-01" db="EMBL/GenBank/DDBJ databases">
        <authorList>
            <person name="Corre E."/>
            <person name="Pelletier E."/>
            <person name="Niang G."/>
            <person name="Scheremetjew M."/>
            <person name="Finn R."/>
            <person name="Kale V."/>
            <person name="Holt S."/>
            <person name="Cochrane G."/>
            <person name="Meng A."/>
            <person name="Brown T."/>
            <person name="Cohen L."/>
        </authorList>
    </citation>
    <scope>NUCLEOTIDE SEQUENCE</scope>
    <source>
        <strain evidence="1">CCMP494</strain>
    </source>
</reference>